<protein>
    <submittedName>
        <fullName evidence="2">Uncharacterized protein</fullName>
    </submittedName>
</protein>
<sequence length="95" mass="10793">MSRYKTLTQIPKLPVSNTPIRFTIYFSMPQTSYALETNQPTVGTQKPSKQAINPEKGIQRHGAMHDSMQSNTSNHRNKALYNSPHTSTTHIHQRS</sequence>
<feature type="region of interest" description="Disordered" evidence="1">
    <location>
        <begin position="63"/>
        <end position="95"/>
    </location>
</feature>
<accession>A0A2P2J7M2</accession>
<feature type="compositionally biased region" description="Polar residues" evidence="1">
    <location>
        <begin position="83"/>
        <end position="95"/>
    </location>
</feature>
<organism evidence="2">
    <name type="scientific">Rhizophora mucronata</name>
    <name type="common">Asiatic mangrove</name>
    <dbReference type="NCBI Taxonomy" id="61149"/>
    <lineage>
        <taxon>Eukaryota</taxon>
        <taxon>Viridiplantae</taxon>
        <taxon>Streptophyta</taxon>
        <taxon>Embryophyta</taxon>
        <taxon>Tracheophyta</taxon>
        <taxon>Spermatophyta</taxon>
        <taxon>Magnoliopsida</taxon>
        <taxon>eudicotyledons</taxon>
        <taxon>Gunneridae</taxon>
        <taxon>Pentapetalae</taxon>
        <taxon>rosids</taxon>
        <taxon>fabids</taxon>
        <taxon>Malpighiales</taxon>
        <taxon>Rhizophoraceae</taxon>
        <taxon>Rhizophora</taxon>
    </lineage>
</organism>
<dbReference type="EMBL" id="GGEC01008914">
    <property type="protein sequence ID" value="MBW89397.1"/>
    <property type="molecule type" value="Transcribed_RNA"/>
</dbReference>
<proteinExistence type="predicted"/>
<name>A0A2P2J7M2_RHIMU</name>
<evidence type="ECO:0000313" key="2">
    <source>
        <dbReference type="EMBL" id="MBW89397.1"/>
    </source>
</evidence>
<evidence type="ECO:0000256" key="1">
    <source>
        <dbReference type="SAM" id="MobiDB-lite"/>
    </source>
</evidence>
<reference evidence="2" key="1">
    <citation type="submission" date="2018-02" db="EMBL/GenBank/DDBJ databases">
        <title>Rhizophora mucronata_Transcriptome.</title>
        <authorList>
            <person name="Meera S.P."/>
            <person name="Sreeshan A."/>
            <person name="Augustine A."/>
        </authorList>
    </citation>
    <scope>NUCLEOTIDE SEQUENCE</scope>
    <source>
        <tissue evidence="2">Leaf</tissue>
    </source>
</reference>
<dbReference type="AlphaFoldDB" id="A0A2P2J7M2"/>